<accession>A0A2T7NCD0</accession>
<name>A0A2T7NCD0_POMCA</name>
<keyword evidence="4" id="KW-1185">Reference proteome</keyword>
<organism evidence="3 4">
    <name type="scientific">Pomacea canaliculata</name>
    <name type="common">Golden apple snail</name>
    <dbReference type="NCBI Taxonomy" id="400727"/>
    <lineage>
        <taxon>Eukaryota</taxon>
        <taxon>Metazoa</taxon>
        <taxon>Spiralia</taxon>
        <taxon>Lophotrochozoa</taxon>
        <taxon>Mollusca</taxon>
        <taxon>Gastropoda</taxon>
        <taxon>Caenogastropoda</taxon>
        <taxon>Architaenioglossa</taxon>
        <taxon>Ampullarioidea</taxon>
        <taxon>Ampullariidae</taxon>
        <taxon>Pomacea</taxon>
    </lineage>
</organism>
<keyword evidence="2" id="KW-0812">Transmembrane</keyword>
<protein>
    <submittedName>
        <fullName evidence="3">Uncharacterized protein</fullName>
    </submittedName>
</protein>
<feature type="transmembrane region" description="Helical" evidence="2">
    <location>
        <begin position="49"/>
        <end position="70"/>
    </location>
</feature>
<keyword evidence="2" id="KW-0472">Membrane</keyword>
<feature type="compositionally biased region" description="Polar residues" evidence="1">
    <location>
        <begin position="21"/>
        <end position="39"/>
    </location>
</feature>
<feature type="region of interest" description="Disordered" evidence="1">
    <location>
        <begin position="20"/>
        <end position="43"/>
    </location>
</feature>
<dbReference type="OrthoDB" id="6160431at2759"/>
<evidence type="ECO:0000313" key="3">
    <source>
        <dbReference type="EMBL" id="PVD18828.1"/>
    </source>
</evidence>
<proteinExistence type="predicted"/>
<dbReference type="EMBL" id="PZQS01000014">
    <property type="protein sequence ID" value="PVD18828.1"/>
    <property type="molecule type" value="Genomic_DNA"/>
</dbReference>
<comment type="caution">
    <text evidence="3">The sequence shown here is derived from an EMBL/GenBank/DDBJ whole genome shotgun (WGS) entry which is preliminary data.</text>
</comment>
<dbReference type="AlphaFoldDB" id="A0A2T7NCD0"/>
<dbReference type="Proteomes" id="UP000245119">
    <property type="component" value="Linkage Group LG14"/>
</dbReference>
<gene>
    <name evidence="3" type="ORF">C0Q70_21381</name>
</gene>
<keyword evidence="2" id="KW-1133">Transmembrane helix</keyword>
<evidence type="ECO:0000256" key="1">
    <source>
        <dbReference type="SAM" id="MobiDB-lite"/>
    </source>
</evidence>
<evidence type="ECO:0000313" key="4">
    <source>
        <dbReference type="Proteomes" id="UP000245119"/>
    </source>
</evidence>
<evidence type="ECO:0000256" key="2">
    <source>
        <dbReference type="SAM" id="Phobius"/>
    </source>
</evidence>
<reference evidence="3 4" key="1">
    <citation type="submission" date="2018-04" db="EMBL/GenBank/DDBJ databases">
        <title>The genome of golden apple snail Pomacea canaliculata provides insight into stress tolerance and invasive adaptation.</title>
        <authorList>
            <person name="Liu C."/>
            <person name="Liu B."/>
            <person name="Ren Y."/>
            <person name="Zhang Y."/>
            <person name="Wang H."/>
            <person name="Li S."/>
            <person name="Jiang F."/>
            <person name="Yin L."/>
            <person name="Zhang G."/>
            <person name="Qian W."/>
            <person name="Fan W."/>
        </authorList>
    </citation>
    <scope>NUCLEOTIDE SEQUENCE [LARGE SCALE GENOMIC DNA]</scope>
    <source>
        <strain evidence="3">SZHN2017</strain>
        <tissue evidence="3">Muscle</tissue>
    </source>
</reference>
<sequence>MADNTDSTFSFSTTNYTNFNGSDTTEHVTPNFTAQPSTKASPGGVSGGVVAVIILLFVIGIACLLLILYLRRSGKLQRFILLKGSLRARRDSSSSSRRPLEPDDIDHERDGDNVDMPKPRDGEMFTIEDFETDLGDTDRQSRGTNDEYFYDEVFGKSVFEDETTKASIGQLYLAAEDDDEMFDVDAIVRSVTGEKTELKKA</sequence>
<feature type="region of interest" description="Disordered" evidence="1">
    <location>
        <begin position="91"/>
        <end position="122"/>
    </location>
</feature>